<evidence type="ECO:0000313" key="1">
    <source>
        <dbReference type="EMBL" id="SVC06871.1"/>
    </source>
</evidence>
<dbReference type="SUPFAM" id="SSF53756">
    <property type="entry name" value="UDP-Glycosyltransferase/glycogen phosphorylase"/>
    <property type="match status" value="1"/>
</dbReference>
<organism evidence="1">
    <name type="scientific">marine metagenome</name>
    <dbReference type="NCBI Taxonomy" id="408172"/>
    <lineage>
        <taxon>unclassified sequences</taxon>
        <taxon>metagenomes</taxon>
        <taxon>ecological metagenomes</taxon>
    </lineage>
</organism>
<feature type="non-terminal residue" evidence="1">
    <location>
        <position position="137"/>
    </location>
</feature>
<dbReference type="AlphaFoldDB" id="A0A382J7R5"/>
<dbReference type="EMBL" id="UINC01071732">
    <property type="protein sequence ID" value="SVC06871.1"/>
    <property type="molecule type" value="Genomic_DNA"/>
</dbReference>
<proteinExistence type="predicted"/>
<evidence type="ECO:0008006" key="2">
    <source>
        <dbReference type="Google" id="ProtNLM"/>
    </source>
</evidence>
<sequence>MQVLFVTQYGPRAASSRTRVFNYLPFLRDRGVDCEVITVLDDDMVGSQVVASQHPMRKMLYYLRAACRTLACGVSAARRGARFDVLFIQKVIFPAPVRWWLRRIPTPVVYDFDDAIFTTEIRSGHWLARWKERRNER</sequence>
<gene>
    <name evidence="1" type="ORF">METZ01_LOCUS259725</name>
</gene>
<accession>A0A382J7R5</accession>
<protein>
    <recommendedName>
        <fullName evidence="2">Glycosyltransferase subfamily 4-like N-terminal domain-containing protein</fullName>
    </recommendedName>
</protein>
<name>A0A382J7R5_9ZZZZ</name>
<reference evidence="1" key="1">
    <citation type="submission" date="2018-05" db="EMBL/GenBank/DDBJ databases">
        <authorList>
            <person name="Lanie J.A."/>
            <person name="Ng W.-L."/>
            <person name="Kazmierczak K.M."/>
            <person name="Andrzejewski T.M."/>
            <person name="Davidsen T.M."/>
            <person name="Wayne K.J."/>
            <person name="Tettelin H."/>
            <person name="Glass J.I."/>
            <person name="Rusch D."/>
            <person name="Podicherti R."/>
            <person name="Tsui H.-C.T."/>
            <person name="Winkler M.E."/>
        </authorList>
    </citation>
    <scope>NUCLEOTIDE SEQUENCE</scope>
</reference>